<gene>
    <name evidence="3" type="primary">LOC105111046</name>
</gene>
<accession>A0AAJ6T4L5</accession>
<dbReference type="AlphaFoldDB" id="A0AAJ6T4L5"/>
<protein>
    <submittedName>
        <fullName evidence="3">Uncharacterized protein LOC105111046</fullName>
    </submittedName>
</protein>
<proteinExistence type="inferred from homology"/>
<organism evidence="2 3">
    <name type="scientific">Populus euphratica</name>
    <name type="common">Euphrates poplar</name>
    <dbReference type="NCBI Taxonomy" id="75702"/>
    <lineage>
        <taxon>Eukaryota</taxon>
        <taxon>Viridiplantae</taxon>
        <taxon>Streptophyta</taxon>
        <taxon>Embryophyta</taxon>
        <taxon>Tracheophyta</taxon>
        <taxon>Spermatophyta</taxon>
        <taxon>Magnoliopsida</taxon>
        <taxon>eudicotyledons</taxon>
        <taxon>Gunneridae</taxon>
        <taxon>Pentapetalae</taxon>
        <taxon>rosids</taxon>
        <taxon>fabids</taxon>
        <taxon>Malpighiales</taxon>
        <taxon>Salicaceae</taxon>
        <taxon>Saliceae</taxon>
        <taxon>Populus</taxon>
    </lineage>
</organism>
<comment type="similarity">
    <text evidence="1">Belongs to the ARG7 family.</text>
</comment>
<dbReference type="GeneID" id="105111046"/>
<dbReference type="Proteomes" id="UP000694918">
    <property type="component" value="Unplaced"/>
</dbReference>
<evidence type="ECO:0000313" key="2">
    <source>
        <dbReference type="Proteomes" id="UP000694918"/>
    </source>
</evidence>
<dbReference type="GO" id="GO:0009733">
    <property type="term" value="P:response to auxin"/>
    <property type="evidence" value="ECO:0007669"/>
    <property type="project" value="InterPro"/>
</dbReference>
<reference evidence="3" key="1">
    <citation type="submission" date="2025-08" db="UniProtKB">
        <authorList>
            <consortium name="RefSeq"/>
        </authorList>
    </citation>
    <scope>IDENTIFICATION</scope>
</reference>
<dbReference type="KEGG" id="peu:105111046"/>
<dbReference type="PANTHER" id="PTHR31175:SF49">
    <property type="entry name" value="SAUR FAMILY PROTEIN"/>
    <property type="match status" value="1"/>
</dbReference>
<sequence length="309" mass="34912">MISAKKLIKLAREWQKVAATSRKRLTFPQTISSLDSDDCSTSSVAEKGHFVVYTTDEKRFVLPLDYLNNEIVKELFNLAEEEFGLTSNGPLTMPCDAAFMEYAITMIKKNVAKDVEKALLITLPSDRCSSTLYPHQEVRNQQLSICSFYLNIPFLSIISFKMISAKKLIKLARKRQKLAAIRRKRIEFPGTVSGKDSEDCSTSSTAEKGHFVVYTTDNKRFVLPLDFLNNDIVRELFNLAEEEYGLTGNEPLTLPCDSVIMEYTITLIQQNVAKDVEKAVLMTIASSQCSSSLYLRHEVKNQQLSVCSF</sequence>
<dbReference type="PANTHER" id="PTHR31175">
    <property type="entry name" value="AUXIN-RESPONSIVE FAMILY PROTEIN"/>
    <property type="match status" value="1"/>
</dbReference>
<dbReference type="InterPro" id="IPR003676">
    <property type="entry name" value="SAUR_fam"/>
</dbReference>
<name>A0AAJ6T4L5_POPEU</name>
<dbReference type="Pfam" id="PF02519">
    <property type="entry name" value="Auxin_inducible"/>
    <property type="match status" value="2"/>
</dbReference>
<keyword evidence="2" id="KW-1185">Reference proteome</keyword>
<evidence type="ECO:0000313" key="3">
    <source>
        <dbReference type="RefSeq" id="XP_011004583.1"/>
    </source>
</evidence>
<evidence type="ECO:0000256" key="1">
    <source>
        <dbReference type="ARBA" id="ARBA00006974"/>
    </source>
</evidence>
<dbReference type="RefSeq" id="XP_011004583.1">
    <property type="nucleotide sequence ID" value="XM_011006281.1"/>
</dbReference>